<comment type="caution">
    <text evidence="7">The sequence shown here is derived from an EMBL/GenBank/DDBJ whole genome shotgun (WGS) entry which is preliminary data.</text>
</comment>
<evidence type="ECO:0000256" key="3">
    <source>
        <dbReference type="ARBA" id="ARBA00022840"/>
    </source>
</evidence>
<dbReference type="SUPFAM" id="SSF52540">
    <property type="entry name" value="P-loop containing nucleoside triphosphate hydrolases"/>
    <property type="match status" value="1"/>
</dbReference>
<evidence type="ECO:0000256" key="2">
    <source>
        <dbReference type="ARBA" id="ARBA00022741"/>
    </source>
</evidence>
<evidence type="ECO:0000256" key="4">
    <source>
        <dbReference type="ARBA" id="ARBA00023254"/>
    </source>
</evidence>
<sequence>MASPKVVIYVAYCVKDQFFVDHCNYADDLESYMSQAFVGVRLKQRWTTLPRSLLEDIGQEQDVLSFVEVADHDGPYQDLDGKILPVPGAHIHVDMFALSDQVEKLTQYIEPEGDASAVHPHTGSTLAIVYTLPHNDFASQWNSLIFDDFFHYRTLRYLLRRVITPTPESVRNFQSPPGQIVLLHGPPGTGKTSLCEALAQQLSIRLSSYYPRSKLVRVKATSFFSQFRSDSDNAVVRLFSSIEAMINQDQNRFIFVLMDEIEGLARSRKTSSANAEPGDALRATNALVAALDTLRQYPNVLLLSATNMLDAMDDAFLDRVSLYSVGLPEAPTRYEMLRAALGKLVNSGDVSLEHIAEEDGEEVMLLDDAPAEPPRFDTILPPYGALSLAAGKSGPAQTLLQHAKECEGLSGRKLASIPFDAACSCVEKDVCTLGETLEAMGVEIAGLRQPSSS</sequence>
<dbReference type="Pfam" id="PF00004">
    <property type="entry name" value="AAA"/>
    <property type="match status" value="1"/>
</dbReference>
<name>A0AA43U285_9LECA</name>
<dbReference type="InterPro" id="IPR003593">
    <property type="entry name" value="AAA+_ATPase"/>
</dbReference>
<dbReference type="InterPro" id="IPR027417">
    <property type="entry name" value="P-loop_NTPase"/>
</dbReference>
<keyword evidence="4" id="KW-0469">Meiosis</keyword>
<dbReference type="GO" id="GO:0005524">
    <property type="term" value="F:ATP binding"/>
    <property type="evidence" value="ECO:0007669"/>
    <property type="project" value="UniProtKB-KW"/>
</dbReference>
<keyword evidence="2 5" id="KW-0547">Nucleotide-binding</keyword>
<dbReference type="SMART" id="SM00382">
    <property type="entry name" value="AAA"/>
    <property type="match status" value="1"/>
</dbReference>
<dbReference type="GO" id="GO:0005694">
    <property type="term" value="C:chromosome"/>
    <property type="evidence" value="ECO:0007669"/>
    <property type="project" value="TreeGrafter"/>
</dbReference>
<evidence type="ECO:0000256" key="5">
    <source>
        <dbReference type="RuleBase" id="RU003651"/>
    </source>
</evidence>
<evidence type="ECO:0000259" key="6">
    <source>
        <dbReference type="SMART" id="SM00382"/>
    </source>
</evidence>
<dbReference type="PROSITE" id="PS00674">
    <property type="entry name" value="AAA"/>
    <property type="match status" value="1"/>
</dbReference>
<dbReference type="EMBL" id="JAPUFD010000025">
    <property type="protein sequence ID" value="MDI1493307.1"/>
    <property type="molecule type" value="Genomic_DNA"/>
</dbReference>
<dbReference type="Gene3D" id="3.40.50.300">
    <property type="entry name" value="P-loop containing nucleotide triphosphate hydrolases"/>
    <property type="match status" value="1"/>
</dbReference>
<dbReference type="PANTHER" id="PTHR45991">
    <property type="entry name" value="PACHYTENE CHECKPOINT PROTEIN 2"/>
    <property type="match status" value="1"/>
</dbReference>
<dbReference type="GO" id="GO:0016887">
    <property type="term" value="F:ATP hydrolysis activity"/>
    <property type="evidence" value="ECO:0007669"/>
    <property type="project" value="InterPro"/>
</dbReference>
<keyword evidence="8" id="KW-1185">Reference proteome</keyword>
<dbReference type="InterPro" id="IPR003959">
    <property type="entry name" value="ATPase_AAA_core"/>
</dbReference>
<proteinExistence type="inferred from homology"/>
<feature type="domain" description="AAA+ ATPase" evidence="6">
    <location>
        <begin position="177"/>
        <end position="327"/>
    </location>
</feature>
<dbReference type="GO" id="GO:0051598">
    <property type="term" value="P:meiotic recombination checkpoint signaling"/>
    <property type="evidence" value="ECO:0007669"/>
    <property type="project" value="TreeGrafter"/>
</dbReference>
<evidence type="ECO:0000313" key="8">
    <source>
        <dbReference type="Proteomes" id="UP001161017"/>
    </source>
</evidence>
<dbReference type="InterPro" id="IPR003960">
    <property type="entry name" value="ATPase_AAA_CS"/>
</dbReference>
<comment type="similarity">
    <text evidence="1">Belongs to the AAA ATPase family. PCH2 subfamily.</text>
</comment>
<reference evidence="7" key="1">
    <citation type="journal article" date="2023" name="Genome Biol. Evol.">
        <title>First Whole Genome Sequence and Flow Cytometry Genome Size Data for the Lichen-Forming Fungus Ramalina farinacea (Ascomycota).</title>
        <authorList>
            <person name="Llewellyn T."/>
            <person name="Mian S."/>
            <person name="Hill R."/>
            <person name="Leitch I.J."/>
            <person name="Gaya E."/>
        </authorList>
    </citation>
    <scope>NUCLEOTIDE SEQUENCE</scope>
    <source>
        <strain evidence="7">LIQ254RAFAR</strain>
    </source>
</reference>
<dbReference type="GO" id="GO:0005634">
    <property type="term" value="C:nucleus"/>
    <property type="evidence" value="ECO:0007669"/>
    <property type="project" value="TreeGrafter"/>
</dbReference>
<organism evidence="7 8">
    <name type="scientific">Ramalina farinacea</name>
    <dbReference type="NCBI Taxonomy" id="258253"/>
    <lineage>
        <taxon>Eukaryota</taxon>
        <taxon>Fungi</taxon>
        <taxon>Dikarya</taxon>
        <taxon>Ascomycota</taxon>
        <taxon>Pezizomycotina</taxon>
        <taxon>Lecanoromycetes</taxon>
        <taxon>OSLEUM clade</taxon>
        <taxon>Lecanoromycetidae</taxon>
        <taxon>Lecanorales</taxon>
        <taxon>Lecanorineae</taxon>
        <taxon>Ramalinaceae</taxon>
        <taxon>Ramalina</taxon>
    </lineage>
</organism>
<keyword evidence="3 5" id="KW-0067">ATP-binding</keyword>
<protein>
    <recommendedName>
        <fullName evidence="6">AAA+ ATPase domain-containing protein</fullName>
    </recommendedName>
</protein>
<dbReference type="PANTHER" id="PTHR45991:SF1">
    <property type="entry name" value="PACHYTENE CHECKPOINT PROTEIN 2 HOMOLOG"/>
    <property type="match status" value="1"/>
</dbReference>
<dbReference type="Pfam" id="PF23242">
    <property type="entry name" value="AAA_lid_TRIP13_C"/>
    <property type="match status" value="1"/>
</dbReference>
<dbReference type="AlphaFoldDB" id="A0AA43U285"/>
<evidence type="ECO:0000256" key="1">
    <source>
        <dbReference type="ARBA" id="ARBA00007271"/>
    </source>
</evidence>
<evidence type="ECO:0000313" key="7">
    <source>
        <dbReference type="EMBL" id="MDI1493307.1"/>
    </source>
</evidence>
<dbReference type="InterPro" id="IPR044539">
    <property type="entry name" value="Pch2-like"/>
</dbReference>
<gene>
    <name evidence="7" type="ORF">OHK93_005095</name>
</gene>
<accession>A0AA43U285</accession>
<dbReference type="Proteomes" id="UP001161017">
    <property type="component" value="Unassembled WGS sequence"/>
</dbReference>
<dbReference type="GO" id="GO:0007131">
    <property type="term" value="P:reciprocal meiotic recombination"/>
    <property type="evidence" value="ECO:0007669"/>
    <property type="project" value="TreeGrafter"/>
</dbReference>
<dbReference type="InterPro" id="IPR058249">
    <property type="entry name" value="Pch2_C"/>
</dbReference>